<evidence type="ECO:0000256" key="2">
    <source>
        <dbReference type="PROSITE-ProRule" id="PRU00335"/>
    </source>
</evidence>
<dbReference type="Gene3D" id="1.10.357.10">
    <property type="entry name" value="Tetracycline Repressor, domain 2"/>
    <property type="match status" value="1"/>
</dbReference>
<feature type="domain" description="HTH tetR-type" evidence="3">
    <location>
        <begin position="15"/>
        <end position="75"/>
    </location>
</feature>
<keyword evidence="5" id="KW-1185">Reference proteome</keyword>
<dbReference type="Proteomes" id="UP000266091">
    <property type="component" value="Unassembled WGS sequence"/>
</dbReference>
<dbReference type="InterPro" id="IPR050109">
    <property type="entry name" value="HTH-type_TetR-like_transc_reg"/>
</dbReference>
<proteinExistence type="predicted"/>
<comment type="caution">
    <text evidence="4">The sequence shown here is derived from an EMBL/GenBank/DDBJ whole genome shotgun (WGS) entry which is preliminary data.</text>
</comment>
<dbReference type="OrthoDB" id="9816320at2"/>
<gene>
    <name evidence="4" type="ORF">MESMUL_19210</name>
</gene>
<keyword evidence="1 2" id="KW-0238">DNA-binding</keyword>
<evidence type="ECO:0000256" key="1">
    <source>
        <dbReference type="ARBA" id="ARBA00023125"/>
    </source>
</evidence>
<organism evidence="4 5">
    <name type="scientific">Mesosutterella multiformis</name>
    <dbReference type="NCBI Taxonomy" id="2259133"/>
    <lineage>
        <taxon>Bacteria</taxon>
        <taxon>Pseudomonadati</taxon>
        <taxon>Pseudomonadota</taxon>
        <taxon>Betaproteobacteria</taxon>
        <taxon>Burkholderiales</taxon>
        <taxon>Sutterellaceae</taxon>
        <taxon>Mesosutterella</taxon>
    </lineage>
</organism>
<dbReference type="AlphaFoldDB" id="A0A388SDZ1"/>
<dbReference type="PROSITE" id="PS50977">
    <property type="entry name" value="HTH_TETR_2"/>
    <property type="match status" value="1"/>
</dbReference>
<name>A0A388SDZ1_9BURK</name>
<dbReference type="GO" id="GO:0003677">
    <property type="term" value="F:DNA binding"/>
    <property type="evidence" value="ECO:0007669"/>
    <property type="project" value="UniProtKB-UniRule"/>
</dbReference>
<protein>
    <recommendedName>
        <fullName evidence="3">HTH tetR-type domain-containing protein</fullName>
    </recommendedName>
</protein>
<dbReference type="InterPro" id="IPR009057">
    <property type="entry name" value="Homeodomain-like_sf"/>
</dbReference>
<evidence type="ECO:0000313" key="4">
    <source>
        <dbReference type="EMBL" id="GBO94567.1"/>
    </source>
</evidence>
<dbReference type="InterPro" id="IPR001647">
    <property type="entry name" value="HTH_TetR"/>
</dbReference>
<dbReference type="InterPro" id="IPR036271">
    <property type="entry name" value="Tet_transcr_reg_TetR-rel_C_sf"/>
</dbReference>
<evidence type="ECO:0000313" key="5">
    <source>
        <dbReference type="Proteomes" id="UP000266091"/>
    </source>
</evidence>
<dbReference type="PANTHER" id="PTHR30328:SF54">
    <property type="entry name" value="HTH-TYPE TRANSCRIPTIONAL REPRESSOR SCO4008"/>
    <property type="match status" value="1"/>
</dbReference>
<dbReference type="Pfam" id="PF00440">
    <property type="entry name" value="TetR_N"/>
    <property type="match status" value="1"/>
</dbReference>
<dbReference type="RefSeq" id="WP_116270815.1">
    <property type="nucleotide sequence ID" value="NZ_BGZJ01000002.1"/>
</dbReference>
<feature type="DNA-binding region" description="H-T-H motif" evidence="2">
    <location>
        <begin position="38"/>
        <end position="57"/>
    </location>
</feature>
<reference evidence="4 5" key="1">
    <citation type="journal article" date="2018" name="Int. J. Syst. Evol. Microbiol.">
        <title>Mesosutterella multiformis gen. nov., sp. nov., a member of the family Sutterellaceae and Sutterella megalosphaeroides sp. nov., isolated from human faeces.</title>
        <authorList>
            <person name="Sakamoto M."/>
            <person name="Ikeyama N."/>
            <person name="Kunihiro T."/>
            <person name="Iino T."/>
            <person name="Yuki M."/>
            <person name="Ohkuma M."/>
        </authorList>
    </citation>
    <scope>NUCLEOTIDE SEQUENCE [LARGE SCALE GENOMIC DNA]</scope>
    <source>
        <strain evidence="4 5">4NBBH2</strain>
    </source>
</reference>
<accession>A0A401LHL8</accession>
<dbReference type="EMBL" id="BGZJ01000002">
    <property type="protein sequence ID" value="GBO94567.1"/>
    <property type="molecule type" value="Genomic_DNA"/>
</dbReference>
<dbReference type="SUPFAM" id="SSF48498">
    <property type="entry name" value="Tetracyclin repressor-like, C-terminal domain"/>
    <property type="match status" value="1"/>
</dbReference>
<sequence>MRVPGKRGPRSGPDGATREALLEAAFKEFTYHGFDRATTRQIAKAANVDPAMVNYRFGSKEDLWLAVLEDIKTQSIPYIREARELIQDPDPERSIKALMQVILRVGVEKPMISMMIFNESTTPRADIIRRTIVLPFVESAVPVVQRAMRSGCFPEGDPSLALFMLIAGVSQAVTNYGGDDHELRAKAAHLLDNLTNRRPK</sequence>
<evidence type="ECO:0000259" key="3">
    <source>
        <dbReference type="PROSITE" id="PS50977"/>
    </source>
</evidence>
<accession>A0A388SDZ1</accession>
<dbReference type="SUPFAM" id="SSF46689">
    <property type="entry name" value="Homeodomain-like"/>
    <property type="match status" value="1"/>
</dbReference>
<dbReference type="PANTHER" id="PTHR30328">
    <property type="entry name" value="TRANSCRIPTIONAL REPRESSOR"/>
    <property type="match status" value="1"/>
</dbReference>